<dbReference type="PANTHER" id="PTHR34383">
    <property type="entry name" value="POLYPHOSPHATE:AMP PHOSPHOTRANSFERASE-RELATED"/>
    <property type="match status" value="1"/>
</dbReference>
<proteinExistence type="predicted"/>
<feature type="region of interest" description="Disordered" evidence="1">
    <location>
        <begin position="272"/>
        <end position="291"/>
    </location>
</feature>
<dbReference type="SUPFAM" id="SSF52540">
    <property type="entry name" value="P-loop containing nucleoside triphosphate hydrolases"/>
    <property type="match status" value="1"/>
</dbReference>
<dbReference type="InterPro" id="IPR022300">
    <property type="entry name" value="PPK2-rel_1"/>
</dbReference>
<dbReference type="RefSeq" id="WP_253758506.1">
    <property type="nucleotide sequence ID" value="NZ_JAMZDZ010000001.1"/>
</dbReference>
<accession>A0ABV8LH63</accession>
<dbReference type="EMBL" id="JBHSAY010000005">
    <property type="protein sequence ID" value="MFC4130114.1"/>
    <property type="molecule type" value="Genomic_DNA"/>
</dbReference>
<organism evidence="3 4">
    <name type="scientific">Hamadaea flava</name>
    <dbReference type="NCBI Taxonomy" id="1742688"/>
    <lineage>
        <taxon>Bacteria</taxon>
        <taxon>Bacillati</taxon>
        <taxon>Actinomycetota</taxon>
        <taxon>Actinomycetes</taxon>
        <taxon>Micromonosporales</taxon>
        <taxon>Micromonosporaceae</taxon>
        <taxon>Hamadaea</taxon>
    </lineage>
</organism>
<dbReference type="GO" id="GO:0016301">
    <property type="term" value="F:kinase activity"/>
    <property type="evidence" value="ECO:0007669"/>
    <property type="project" value="UniProtKB-KW"/>
</dbReference>
<name>A0ABV8LH63_9ACTN</name>
<keyword evidence="3" id="KW-0418">Kinase</keyword>
<dbReference type="Pfam" id="PF03976">
    <property type="entry name" value="PPK2"/>
    <property type="match status" value="1"/>
</dbReference>
<evidence type="ECO:0000313" key="4">
    <source>
        <dbReference type="Proteomes" id="UP001595816"/>
    </source>
</evidence>
<sequence>MTRRLSELLRVPPGAVDLRAIDPRGTPGLPRSAGKDPKTWARAQLPILGAELFAWQEKLFAQAKTGASRQRLLLLLQAMDCGGKDGTIKKVVGEFNPQGVHIVAFGKPTEEELAHDFLWRIERGLPGAGMIGVFNRSHYEDVLVVRVHNLVPPRTWRARYAKINRFERKLVADGCAVVKVMLHISPAEQKQRLLDRLDDPTKYWKYDSGDIDERALWPAYQDAYADALGKCDSDDAPWYVVPADRKWYRDWAVANLLLEKLRELSPAYPPADFDPDVERGRLVTQPEVNSG</sequence>
<protein>
    <submittedName>
        <fullName evidence="3">PPK2 family polyphosphate kinase</fullName>
    </submittedName>
</protein>
<reference evidence="4" key="1">
    <citation type="journal article" date="2019" name="Int. J. Syst. Evol. Microbiol.">
        <title>The Global Catalogue of Microorganisms (GCM) 10K type strain sequencing project: providing services to taxonomists for standard genome sequencing and annotation.</title>
        <authorList>
            <consortium name="The Broad Institute Genomics Platform"/>
            <consortium name="The Broad Institute Genome Sequencing Center for Infectious Disease"/>
            <person name="Wu L."/>
            <person name="Ma J."/>
        </authorList>
    </citation>
    <scope>NUCLEOTIDE SEQUENCE [LARGE SCALE GENOMIC DNA]</scope>
    <source>
        <strain evidence="4">CGMCC 4.7289</strain>
    </source>
</reference>
<feature type="domain" description="Polyphosphate kinase-2-related" evidence="2">
    <location>
        <begin position="49"/>
        <end position="262"/>
    </location>
</feature>
<dbReference type="Proteomes" id="UP001595816">
    <property type="component" value="Unassembled WGS sequence"/>
</dbReference>
<keyword evidence="3" id="KW-0808">Transferase</keyword>
<dbReference type="InterPro" id="IPR022488">
    <property type="entry name" value="PPK2-related"/>
</dbReference>
<evidence type="ECO:0000256" key="1">
    <source>
        <dbReference type="SAM" id="MobiDB-lite"/>
    </source>
</evidence>
<keyword evidence="4" id="KW-1185">Reference proteome</keyword>
<dbReference type="PANTHER" id="PTHR34383:SF3">
    <property type="entry name" value="POLYPHOSPHATE:AMP PHOSPHOTRANSFERASE"/>
    <property type="match status" value="1"/>
</dbReference>
<dbReference type="NCBIfam" id="TIGR03709">
    <property type="entry name" value="PPK2_rel_1"/>
    <property type="match status" value="1"/>
</dbReference>
<comment type="caution">
    <text evidence="3">The sequence shown here is derived from an EMBL/GenBank/DDBJ whole genome shotgun (WGS) entry which is preliminary data.</text>
</comment>
<evidence type="ECO:0000313" key="3">
    <source>
        <dbReference type="EMBL" id="MFC4130114.1"/>
    </source>
</evidence>
<dbReference type="InterPro" id="IPR027417">
    <property type="entry name" value="P-loop_NTPase"/>
</dbReference>
<gene>
    <name evidence="3" type="ORF">ACFOZ4_05785</name>
</gene>
<dbReference type="Gene3D" id="3.40.50.300">
    <property type="entry name" value="P-loop containing nucleotide triphosphate hydrolases"/>
    <property type="match status" value="1"/>
</dbReference>
<evidence type="ECO:0000259" key="2">
    <source>
        <dbReference type="Pfam" id="PF03976"/>
    </source>
</evidence>